<organism evidence="1 2">
    <name type="scientific">Caerostris extrusa</name>
    <name type="common">Bark spider</name>
    <name type="synonym">Caerostris bankana</name>
    <dbReference type="NCBI Taxonomy" id="172846"/>
    <lineage>
        <taxon>Eukaryota</taxon>
        <taxon>Metazoa</taxon>
        <taxon>Ecdysozoa</taxon>
        <taxon>Arthropoda</taxon>
        <taxon>Chelicerata</taxon>
        <taxon>Arachnida</taxon>
        <taxon>Araneae</taxon>
        <taxon>Araneomorphae</taxon>
        <taxon>Entelegynae</taxon>
        <taxon>Araneoidea</taxon>
        <taxon>Araneidae</taxon>
        <taxon>Caerostris</taxon>
    </lineage>
</organism>
<protein>
    <submittedName>
        <fullName evidence="1">Uncharacterized protein</fullName>
    </submittedName>
</protein>
<keyword evidence="2" id="KW-1185">Reference proteome</keyword>
<evidence type="ECO:0000313" key="1">
    <source>
        <dbReference type="EMBL" id="GIX92899.1"/>
    </source>
</evidence>
<dbReference type="AlphaFoldDB" id="A0AAV4P8D4"/>
<proteinExistence type="predicted"/>
<dbReference type="EMBL" id="BPLR01004170">
    <property type="protein sequence ID" value="GIX92899.1"/>
    <property type="molecule type" value="Genomic_DNA"/>
</dbReference>
<evidence type="ECO:0000313" key="2">
    <source>
        <dbReference type="Proteomes" id="UP001054945"/>
    </source>
</evidence>
<reference evidence="1 2" key="1">
    <citation type="submission" date="2021-06" db="EMBL/GenBank/DDBJ databases">
        <title>Caerostris extrusa draft genome.</title>
        <authorList>
            <person name="Kono N."/>
            <person name="Arakawa K."/>
        </authorList>
    </citation>
    <scope>NUCLEOTIDE SEQUENCE [LARGE SCALE GENOMIC DNA]</scope>
</reference>
<comment type="caution">
    <text evidence="1">The sequence shown here is derived from an EMBL/GenBank/DDBJ whole genome shotgun (WGS) entry which is preliminary data.</text>
</comment>
<name>A0AAV4P8D4_CAEEX</name>
<sequence length="110" mass="12087">MGNACAVACQYNPYTSNAAPTYVGRKEGIQVIMSSPYVRAGSQPDGAMPGINAILSQDATTMRIHIKLTCRKLEDYQLNILSGKKTSMNLVGYIIFLRNVLRQQLCVSED</sequence>
<accession>A0AAV4P8D4</accession>
<dbReference type="Proteomes" id="UP001054945">
    <property type="component" value="Unassembled WGS sequence"/>
</dbReference>
<gene>
    <name evidence="1" type="ORF">CEXT_105751</name>
</gene>